<proteinExistence type="predicted"/>
<dbReference type="PANTHER" id="PTHR48207:SF4">
    <property type="entry name" value="BLL6097 PROTEIN"/>
    <property type="match status" value="1"/>
</dbReference>
<evidence type="ECO:0000256" key="1">
    <source>
        <dbReference type="ARBA" id="ARBA00022679"/>
    </source>
</evidence>
<dbReference type="PANTHER" id="PTHR48207">
    <property type="entry name" value="SUCCINATE--HYDROXYMETHYLGLUTARATE COA-TRANSFERASE"/>
    <property type="match status" value="1"/>
</dbReference>
<keyword evidence="1 2" id="KW-0808">Transferase</keyword>
<evidence type="ECO:0000313" key="2">
    <source>
        <dbReference type="EMBL" id="MEN2788032.1"/>
    </source>
</evidence>
<dbReference type="EC" id="2.8.3.-" evidence="2"/>
<dbReference type="EMBL" id="JBDIME010000001">
    <property type="protein sequence ID" value="MEN2788032.1"/>
    <property type="molecule type" value="Genomic_DNA"/>
</dbReference>
<dbReference type="Gene3D" id="3.40.50.10540">
    <property type="entry name" value="Crotonobetainyl-coa:carnitine coa-transferase, domain 1"/>
    <property type="match status" value="1"/>
</dbReference>
<sequence length="395" mass="42375">MTQALAGVKIADFSWVGAGPRATKDLADHGATVVKVESAKRLDLGRMSPPFRDGKRHHDASAFFAITNTSKLGVTINLGDPRGVEIARKLVDWADVVVENFGKGFMERLGLDYATLSASRPELIMLSVSVAGRTGPMSDLRGYGNSAAALSGMAALSGWPDRMPHMPPFAYGDVVAPMFATIGVLAALEQRRQTGKGSHIDVSQVEPLVHVLEDVFVRAQLDTADPRTGNAARMMAPHGVYPTRGHDQWVAIAVRDDHDWQALARAIGADAALYPTIEARRESMAAIDALISAWTITRDKHRAADLLAAAGVPAEAVNDGRDVFTDPELKAHYVATDHPVLGLRDMPAPPAHFSRSEVKIGPAPRLGEHNRLVFEDYLGLDPGLLETLAAQGVLA</sequence>
<keyword evidence="3" id="KW-1185">Reference proteome</keyword>
<dbReference type="InterPro" id="IPR023606">
    <property type="entry name" value="CoA-Trfase_III_dom_1_sf"/>
</dbReference>
<dbReference type="Pfam" id="PF02515">
    <property type="entry name" value="CoA_transf_3"/>
    <property type="match status" value="1"/>
</dbReference>
<dbReference type="InterPro" id="IPR003673">
    <property type="entry name" value="CoA-Trfase_fam_III"/>
</dbReference>
<dbReference type="InterPro" id="IPR050483">
    <property type="entry name" value="CoA-transferase_III_domain"/>
</dbReference>
<reference evidence="2 3" key="1">
    <citation type="submission" date="2024-05" db="EMBL/GenBank/DDBJ databases">
        <authorList>
            <person name="Liu Q."/>
            <person name="Xin Y.-H."/>
        </authorList>
    </citation>
    <scope>NUCLEOTIDE SEQUENCE [LARGE SCALE GENOMIC DNA]</scope>
    <source>
        <strain evidence="2 3">CGMCC 1.10181</strain>
    </source>
</reference>
<dbReference type="GO" id="GO:0016740">
    <property type="term" value="F:transferase activity"/>
    <property type="evidence" value="ECO:0007669"/>
    <property type="project" value="UniProtKB-KW"/>
</dbReference>
<accession>A0ABU9XWV5</accession>
<dbReference type="InterPro" id="IPR044855">
    <property type="entry name" value="CoA-Trfase_III_dom3_sf"/>
</dbReference>
<gene>
    <name evidence="2" type="ORF">ABC974_00185</name>
</gene>
<dbReference type="Proteomes" id="UP001419910">
    <property type="component" value="Unassembled WGS sequence"/>
</dbReference>
<dbReference type="Gene3D" id="3.30.1540.10">
    <property type="entry name" value="formyl-coa transferase, domain 3"/>
    <property type="match status" value="1"/>
</dbReference>
<name>A0ABU9XWV5_9SPHN</name>
<evidence type="ECO:0000313" key="3">
    <source>
        <dbReference type="Proteomes" id="UP001419910"/>
    </source>
</evidence>
<organism evidence="2 3">
    <name type="scientific">Sphingomonas oligophenolica</name>
    <dbReference type="NCBI Taxonomy" id="301154"/>
    <lineage>
        <taxon>Bacteria</taxon>
        <taxon>Pseudomonadati</taxon>
        <taxon>Pseudomonadota</taxon>
        <taxon>Alphaproteobacteria</taxon>
        <taxon>Sphingomonadales</taxon>
        <taxon>Sphingomonadaceae</taxon>
        <taxon>Sphingomonas</taxon>
    </lineage>
</organism>
<comment type="caution">
    <text evidence="2">The sequence shown here is derived from an EMBL/GenBank/DDBJ whole genome shotgun (WGS) entry which is preliminary data.</text>
</comment>
<dbReference type="RefSeq" id="WP_343887606.1">
    <property type="nucleotide sequence ID" value="NZ_BAAAEH010000005.1"/>
</dbReference>
<protein>
    <submittedName>
        <fullName evidence="2">CoA transferase</fullName>
        <ecNumber evidence="2">2.8.3.-</ecNumber>
    </submittedName>
</protein>
<dbReference type="SUPFAM" id="SSF89796">
    <property type="entry name" value="CoA-transferase family III (CaiB/BaiF)"/>
    <property type="match status" value="1"/>
</dbReference>